<keyword evidence="2" id="KW-1185">Reference proteome</keyword>
<dbReference type="RefSeq" id="WP_380005232.1">
    <property type="nucleotide sequence ID" value="NZ_JBHLYR010000010.1"/>
</dbReference>
<protein>
    <submittedName>
        <fullName evidence="1">DUF885 family protein</fullName>
    </submittedName>
</protein>
<organism evidence="1 2">
    <name type="scientific">Deinococcus oregonensis</name>
    <dbReference type="NCBI Taxonomy" id="1805970"/>
    <lineage>
        <taxon>Bacteria</taxon>
        <taxon>Thermotogati</taxon>
        <taxon>Deinococcota</taxon>
        <taxon>Deinococci</taxon>
        <taxon>Deinococcales</taxon>
        <taxon>Deinococcaceae</taxon>
        <taxon>Deinococcus</taxon>
    </lineage>
</organism>
<evidence type="ECO:0000313" key="2">
    <source>
        <dbReference type="Proteomes" id="UP001589733"/>
    </source>
</evidence>
<dbReference type="PANTHER" id="PTHR33361">
    <property type="entry name" value="GLR0591 PROTEIN"/>
    <property type="match status" value="1"/>
</dbReference>
<dbReference type="InterPro" id="IPR010281">
    <property type="entry name" value="DUF885"/>
</dbReference>
<dbReference type="Proteomes" id="UP001589733">
    <property type="component" value="Unassembled WGS sequence"/>
</dbReference>
<proteinExistence type="predicted"/>
<comment type="caution">
    <text evidence="1">The sequence shown here is derived from an EMBL/GenBank/DDBJ whole genome shotgun (WGS) entry which is preliminary data.</text>
</comment>
<dbReference type="EMBL" id="JBHLYR010000010">
    <property type="protein sequence ID" value="MFB9990865.1"/>
    <property type="molecule type" value="Genomic_DNA"/>
</dbReference>
<reference evidence="1 2" key="1">
    <citation type="submission" date="2024-09" db="EMBL/GenBank/DDBJ databases">
        <authorList>
            <person name="Sun Q."/>
            <person name="Mori K."/>
        </authorList>
    </citation>
    <scope>NUCLEOTIDE SEQUENCE [LARGE SCALE GENOMIC DNA]</scope>
    <source>
        <strain evidence="1 2">JCM 13503</strain>
    </source>
</reference>
<accession>A0ABV6ATV7</accession>
<gene>
    <name evidence="1" type="ORF">ACFFLM_02545</name>
</gene>
<evidence type="ECO:0000313" key="1">
    <source>
        <dbReference type="EMBL" id="MFB9990865.1"/>
    </source>
</evidence>
<dbReference type="PANTHER" id="PTHR33361:SF2">
    <property type="entry name" value="DUF885 DOMAIN-CONTAINING PROTEIN"/>
    <property type="match status" value="1"/>
</dbReference>
<name>A0ABV6ATV7_9DEIO</name>
<sequence>MSQAASGIAALVDTYLEWHAQFRPVDLTFMGLPGHDHRLPPAHPELVQQEREGLEKLRAALNALDLDTLDLGTAAPSQHAGEQLDARLLDAQLTHATAELNRPSRLLNPAWYTGEAAFGVISLLLPRPGTTSEELRTALTARLKDLPRFLNEGLAHLRSAQQVPADWSTRAATEAASLAGFLKQELWLHPAAAAPDAALSGAAQQAAQAAETFASAVQGPLRGSPDVSTACGEAHLELLMRRVHGLPFGPHEALAQAEAAFAHLTAELEQDALAFSTSWQSVLAGLDAVRPDPTELADTYRQWHQRALLASEDAELVTAASDYGLDFQPMPDWARQVSRDLYFLFYRSPAAARAGAGSVYWVVEDGPPPSISFIKLVHAVHHGSVGHHTQNARARQSPSRLARLGGTDGALGLTFLSSGTAVEGWACYAEDLLLEAGGFYTPEEGLLLKSFERRNAACCIADIKLHLGQWTLEQMRAFYRDEVGFPEARVWAESTRNSMLPATRLMYWLGTQQIRRLRAASSLPPREFHDQLLSHGHAPLHWLSVPQPADPLQPTSGAS</sequence>
<dbReference type="Pfam" id="PF05960">
    <property type="entry name" value="DUF885"/>
    <property type="match status" value="1"/>
</dbReference>